<sequence length="109" mass="12257">MGQNDSLTVCRSDLYLPQKSPGNIKALEGDIHAYIIIQIFRVLCFEIQISQRTKMVSITSPGQEANNTNKALQNNNIRYILSLCSRKCKNVMKPSPPRVVCPSSVMFLQ</sequence>
<protein>
    <submittedName>
        <fullName evidence="1">Uncharacterized protein</fullName>
    </submittedName>
</protein>
<name>A0A974H5Q2_XENLA</name>
<evidence type="ECO:0000313" key="2">
    <source>
        <dbReference type="Proteomes" id="UP000694892"/>
    </source>
</evidence>
<organism evidence="1 2">
    <name type="scientific">Xenopus laevis</name>
    <name type="common">African clawed frog</name>
    <dbReference type="NCBI Taxonomy" id="8355"/>
    <lineage>
        <taxon>Eukaryota</taxon>
        <taxon>Metazoa</taxon>
        <taxon>Chordata</taxon>
        <taxon>Craniata</taxon>
        <taxon>Vertebrata</taxon>
        <taxon>Euteleostomi</taxon>
        <taxon>Amphibia</taxon>
        <taxon>Batrachia</taxon>
        <taxon>Anura</taxon>
        <taxon>Pipoidea</taxon>
        <taxon>Pipidae</taxon>
        <taxon>Xenopodinae</taxon>
        <taxon>Xenopus</taxon>
        <taxon>Xenopus</taxon>
    </lineage>
</organism>
<reference evidence="2" key="1">
    <citation type="journal article" date="2016" name="Nature">
        <title>Genome evolution in the allotetraploid frog Xenopus laevis.</title>
        <authorList>
            <person name="Session A.M."/>
            <person name="Uno Y."/>
            <person name="Kwon T."/>
            <person name="Chapman J.A."/>
            <person name="Toyoda A."/>
            <person name="Takahashi S."/>
            <person name="Fukui A."/>
            <person name="Hikosaka A."/>
            <person name="Suzuki A."/>
            <person name="Kondo M."/>
            <person name="van Heeringen S.J."/>
            <person name="Quigley I."/>
            <person name="Heinz S."/>
            <person name="Ogino H."/>
            <person name="Ochi H."/>
            <person name="Hellsten U."/>
            <person name="Lyons J.B."/>
            <person name="Simakov O."/>
            <person name="Putnam N."/>
            <person name="Stites J."/>
            <person name="Kuroki Y."/>
            <person name="Tanaka T."/>
            <person name="Michiue T."/>
            <person name="Watanabe M."/>
            <person name="Bogdanovic O."/>
            <person name="Lister R."/>
            <person name="Georgiou G."/>
            <person name="Paranjpe S.S."/>
            <person name="van Kruijsbergen I."/>
            <person name="Shu S."/>
            <person name="Carlson J."/>
            <person name="Kinoshita T."/>
            <person name="Ohta Y."/>
            <person name="Mawaribuchi S."/>
            <person name="Jenkins J."/>
            <person name="Grimwood J."/>
            <person name="Schmutz J."/>
            <person name="Mitros T."/>
            <person name="Mozaffari S.V."/>
            <person name="Suzuki Y."/>
            <person name="Haramoto Y."/>
            <person name="Yamamoto T.S."/>
            <person name="Takagi C."/>
            <person name="Heald R."/>
            <person name="Miller K."/>
            <person name="Haudenschild C."/>
            <person name="Kitzman J."/>
            <person name="Nakayama T."/>
            <person name="Izutsu Y."/>
            <person name="Robert J."/>
            <person name="Fortriede J."/>
            <person name="Burns K."/>
            <person name="Lotay V."/>
            <person name="Karimi K."/>
            <person name="Yasuoka Y."/>
            <person name="Dichmann D.S."/>
            <person name="Flajnik M.F."/>
            <person name="Houston D.W."/>
            <person name="Shendure J."/>
            <person name="DuPasquier L."/>
            <person name="Vize P.D."/>
            <person name="Zorn A.M."/>
            <person name="Ito M."/>
            <person name="Marcotte E.M."/>
            <person name="Wallingford J.B."/>
            <person name="Ito Y."/>
            <person name="Asashima M."/>
            <person name="Ueno N."/>
            <person name="Matsuda Y."/>
            <person name="Veenstra G.J."/>
            <person name="Fujiyama A."/>
            <person name="Harland R.M."/>
            <person name="Taira M."/>
            <person name="Rokhsar D.S."/>
        </authorList>
    </citation>
    <scope>NUCLEOTIDE SEQUENCE [LARGE SCALE GENOMIC DNA]</scope>
    <source>
        <strain evidence="2">J</strain>
    </source>
</reference>
<dbReference type="EMBL" id="CM004481">
    <property type="protein sequence ID" value="OCT65401.1"/>
    <property type="molecule type" value="Genomic_DNA"/>
</dbReference>
<evidence type="ECO:0000313" key="1">
    <source>
        <dbReference type="EMBL" id="OCT65401.1"/>
    </source>
</evidence>
<proteinExistence type="predicted"/>
<accession>A0A974H5Q2</accession>
<dbReference type="AlphaFoldDB" id="A0A974H5Q2"/>
<dbReference type="Proteomes" id="UP000694892">
    <property type="component" value="Chromosome 8S"/>
</dbReference>
<gene>
    <name evidence="1" type="ORF">XELAEV_18041641mg</name>
</gene>